<dbReference type="InterPro" id="IPR006171">
    <property type="entry name" value="TOPRIM_dom"/>
</dbReference>
<dbReference type="InterPro" id="IPR036977">
    <property type="entry name" value="DNA_primase_Znf_CHC2"/>
</dbReference>
<evidence type="ECO:0000256" key="3">
    <source>
        <dbReference type="ARBA" id="ARBA00022679"/>
    </source>
</evidence>
<evidence type="ECO:0000256" key="7">
    <source>
        <dbReference type="ARBA" id="ARBA00022771"/>
    </source>
</evidence>
<dbReference type="GO" id="GO:1990077">
    <property type="term" value="C:primosome complex"/>
    <property type="evidence" value="ECO:0007669"/>
    <property type="project" value="UniProtKB-KW"/>
</dbReference>
<dbReference type="Pfam" id="PF23639">
    <property type="entry name" value="DUF7146"/>
    <property type="match status" value="1"/>
</dbReference>
<keyword evidence="5" id="KW-0235">DNA replication</keyword>
<keyword evidence="1" id="KW-0240">DNA-directed RNA polymerase</keyword>
<evidence type="ECO:0000313" key="13">
    <source>
        <dbReference type="Proteomes" id="UP000244189"/>
    </source>
</evidence>
<dbReference type="PANTHER" id="PTHR30313">
    <property type="entry name" value="DNA PRIMASE"/>
    <property type="match status" value="1"/>
</dbReference>
<dbReference type="Gene3D" id="3.40.1360.10">
    <property type="match status" value="1"/>
</dbReference>
<keyword evidence="7" id="KW-0863">Zinc-finger</keyword>
<dbReference type="GO" id="GO:0008270">
    <property type="term" value="F:zinc ion binding"/>
    <property type="evidence" value="ECO:0007669"/>
    <property type="project" value="UniProtKB-KW"/>
</dbReference>
<dbReference type="InterPro" id="IPR002694">
    <property type="entry name" value="Znf_CHC2"/>
</dbReference>
<evidence type="ECO:0000256" key="4">
    <source>
        <dbReference type="ARBA" id="ARBA00022695"/>
    </source>
</evidence>
<keyword evidence="6" id="KW-0479">Metal-binding</keyword>
<dbReference type="GO" id="GO:0005737">
    <property type="term" value="C:cytoplasm"/>
    <property type="evidence" value="ECO:0007669"/>
    <property type="project" value="TreeGrafter"/>
</dbReference>
<dbReference type="RefSeq" id="WP_146168833.1">
    <property type="nucleotide sequence ID" value="NZ_QAOG01000004.1"/>
</dbReference>
<evidence type="ECO:0000256" key="9">
    <source>
        <dbReference type="ARBA" id="ARBA00023163"/>
    </source>
</evidence>
<dbReference type="SMART" id="SM00400">
    <property type="entry name" value="ZnF_CHCC"/>
    <property type="match status" value="1"/>
</dbReference>
<evidence type="ECO:0000256" key="8">
    <source>
        <dbReference type="ARBA" id="ARBA00022833"/>
    </source>
</evidence>
<dbReference type="InterPro" id="IPR034154">
    <property type="entry name" value="TOPRIM_DnaG/twinkle"/>
</dbReference>
<feature type="domain" description="Toprim" evidence="11">
    <location>
        <begin position="239"/>
        <end position="308"/>
    </location>
</feature>
<proteinExistence type="predicted"/>
<dbReference type="Pfam" id="PF13362">
    <property type="entry name" value="Toprim_3"/>
    <property type="match status" value="1"/>
</dbReference>
<dbReference type="EMBL" id="QAOG01000004">
    <property type="protein sequence ID" value="PTQ59763.1"/>
    <property type="molecule type" value="Genomic_DNA"/>
</dbReference>
<keyword evidence="13" id="KW-1185">Reference proteome</keyword>
<keyword evidence="4" id="KW-0548">Nucleotidyltransferase</keyword>
<protein>
    <submittedName>
        <fullName evidence="12">DNA primase</fullName>
    </submittedName>
</protein>
<dbReference type="Pfam" id="PF01807">
    <property type="entry name" value="Zn_ribbon_DnaG"/>
    <property type="match status" value="1"/>
</dbReference>
<evidence type="ECO:0000256" key="6">
    <source>
        <dbReference type="ARBA" id="ARBA00022723"/>
    </source>
</evidence>
<dbReference type="SMART" id="SM00493">
    <property type="entry name" value="TOPRIM"/>
    <property type="match status" value="1"/>
</dbReference>
<dbReference type="InterPro" id="IPR050219">
    <property type="entry name" value="DnaG_primase"/>
</dbReference>
<gene>
    <name evidence="12" type="ORF">C8J26_2615</name>
</gene>
<evidence type="ECO:0000256" key="2">
    <source>
        <dbReference type="ARBA" id="ARBA00022515"/>
    </source>
</evidence>
<organism evidence="12 13">
    <name type="scientific">Sphingomonas aurantiaca</name>
    <dbReference type="NCBI Taxonomy" id="185949"/>
    <lineage>
        <taxon>Bacteria</taxon>
        <taxon>Pseudomonadati</taxon>
        <taxon>Pseudomonadota</taxon>
        <taxon>Alphaproteobacteria</taxon>
        <taxon>Sphingomonadales</taxon>
        <taxon>Sphingomonadaceae</taxon>
        <taxon>Sphingomonas</taxon>
    </lineage>
</organism>
<dbReference type="Gene3D" id="3.90.580.10">
    <property type="entry name" value="Zinc finger, CHC2-type domain"/>
    <property type="match status" value="1"/>
</dbReference>
<comment type="caution">
    <text evidence="12">The sequence shown here is derived from an EMBL/GenBank/DDBJ whole genome shotgun (WGS) entry which is preliminary data.</text>
</comment>
<dbReference type="CDD" id="cd01029">
    <property type="entry name" value="TOPRIM_primases"/>
    <property type="match status" value="1"/>
</dbReference>
<keyword evidence="2" id="KW-0639">Primosome</keyword>
<dbReference type="GO" id="GO:0003677">
    <property type="term" value="F:DNA binding"/>
    <property type="evidence" value="ECO:0007669"/>
    <property type="project" value="InterPro"/>
</dbReference>
<dbReference type="PANTHER" id="PTHR30313:SF2">
    <property type="entry name" value="DNA PRIMASE"/>
    <property type="match status" value="1"/>
</dbReference>
<sequence>MSRNTARAERDAAFRQAVDEAKQRYNISDVVARTRKVIRAGKNEKRALCAFHNERTPSMQLNDAKGTYHCFGCNASGDIVKYVMKTENIGFLDAMKWLGAASLPGVDPAQRAKAAAEDEGDRQRAIDRAQAVWDKAIPAPGTPAEVYLRSRGIIMPPPHTIRFATTPAWYDDETGQCGPDLPALVGAVVDGDDQLIGLQRIFLADGGKQKARMDKPKRSLGRIKGGALRINSDAYSVGDELIVTEGPEDGLSLAQELGAEVWVTLGTAMMPYIEYPRRIVSIVIAGQNDAAGRAAVEKVEEELIEHGYSTRIMWPAEGFKDWNDQLRGIRT</sequence>
<keyword evidence="3" id="KW-0808">Transferase</keyword>
<dbReference type="AlphaFoldDB" id="A0A2T5GKA9"/>
<evidence type="ECO:0000256" key="5">
    <source>
        <dbReference type="ARBA" id="ARBA00022705"/>
    </source>
</evidence>
<accession>A0A2T5GKA9</accession>
<dbReference type="SUPFAM" id="SSF57783">
    <property type="entry name" value="Zinc beta-ribbon"/>
    <property type="match status" value="1"/>
</dbReference>
<reference evidence="12 13" key="1">
    <citation type="submission" date="2018-04" db="EMBL/GenBank/DDBJ databases">
        <title>Genomic Encyclopedia of Type Strains, Phase III (KMG-III): the genomes of soil and plant-associated and newly described type strains.</title>
        <authorList>
            <person name="Whitman W."/>
        </authorList>
    </citation>
    <scope>NUCLEOTIDE SEQUENCE [LARGE SCALE GENOMIC DNA]</scope>
    <source>
        <strain evidence="12 13">MA101b</strain>
    </source>
</reference>
<keyword evidence="8" id="KW-0862">Zinc</keyword>
<dbReference type="GO" id="GO:0006269">
    <property type="term" value="P:DNA replication, synthesis of primer"/>
    <property type="evidence" value="ECO:0007669"/>
    <property type="project" value="UniProtKB-KW"/>
</dbReference>
<dbReference type="GO" id="GO:0003899">
    <property type="term" value="F:DNA-directed RNA polymerase activity"/>
    <property type="evidence" value="ECO:0007669"/>
    <property type="project" value="InterPro"/>
</dbReference>
<keyword evidence="9" id="KW-0804">Transcription</keyword>
<evidence type="ECO:0000256" key="1">
    <source>
        <dbReference type="ARBA" id="ARBA00022478"/>
    </source>
</evidence>
<evidence type="ECO:0000259" key="11">
    <source>
        <dbReference type="SMART" id="SM00493"/>
    </source>
</evidence>
<name>A0A2T5GKA9_9SPHN</name>
<evidence type="ECO:0000259" key="10">
    <source>
        <dbReference type="SMART" id="SM00400"/>
    </source>
</evidence>
<dbReference type="GO" id="GO:0000428">
    <property type="term" value="C:DNA-directed RNA polymerase complex"/>
    <property type="evidence" value="ECO:0007669"/>
    <property type="project" value="UniProtKB-KW"/>
</dbReference>
<dbReference type="Proteomes" id="UP000244189">
    <property type="component" value="Unassembled WGS sequence"/>
</dbReference>
<feature type="domain" description="Zinc finger CHC2-type" evidence="10">
    <location>
        <begin position="47"/>
        <end position="99"/>
    </location>
</feature>
<dbReference type="InterPro" id="IPR055570">
    <property type="entry name" value="DUF7146"/>
</dbReference>
<evidence type="ECO:0000313" key="12">
    <source>
        <dbReference type="EMBL" id="PTQ59763.1"/>
    </source>
</evidence>